<dbReference type="Gene3D" id="3.90.550.10">
    <property type="entry name" value="Spore Coat Polysaccharide Biosynthesis Protein SpsA, Chain A"/>
    <property type="match status" value="1"/>
</dbReference>
<organism evidence="2 3">
    <name type="scientific">Agromyces lapidis</name>
    <dbReference type="NCBI Taxonomy" id="279574"/>
    <lineage>
        <taxon>Bacteria</taxon>
        <taxon>Bacillati</taxon>
        <taxon>Actinomycetota</taxon>
        <taxon>Actinomycetes</taxon>
        <taxon>Micrococcales</taxon>
        <taxon>Microbacteriaceae</taxon>
        <taxon>Agromyces</taxon>
    </lineage>
</organism>
<keyword evidence="3" id="KW-1185">Reference proteome</keyword>
<dbReference type="PANTHER" id="PTHR47183:SF1">
    <property type="entry name" value="GLUCOSE-1-PHOSPHATE CYTIDYLYLTRANSFERASE"/>
    <property type="match status" value="1"/>
</dbReference>
<name>A0ABV5SM31_9MICO</name>
<dbReference type="GO" id="GO:0016779">
    <property type="term" value="F:nucleotidyltransferase activity"/>
    <property type="evidence" value="ECO:0007669"/>
    <property type="project" value="UniProtKB-KW"/>
</dbReference>
<dbReference type="InterPro" id="IPR013446">
    <property type="entry name" value="G1P_cyt_trans-like"/>
</dbReference>
<protein>
    <submittedName>
        <fullName evidence="2">Glucose-1-phosphate cytidylyltransferase</fullName>
    </submittedName>
</protein>
<dbReference type="Proteomes" id="UP001589667">
    <property type="component" value="Unassembled WGS sequence"/>
</dbReference>
<keyword evidence="2" id="KW-0808">Transferase</keyword>
<keyword evidence="2" id="KW-0548">Nucleotidyltransferase</keyword>
<dbReference type="InterPro" id="IPR029044">
    <property type="entry name" value="Nucleotide-diphossugar_trans"/>
</dbReference>
<reference evidence="2 3" key="1">
    <citation type="submission" date="2024-09" db="EMBL/GenBank/DDBJ databases">
        <authorList>
            <person name="Sun Q."/>
            <person name="Mori K."/>
        </authorList>
    </citation>
    <scope>NUCLEOTIDE SEQUENCE [LARGE SCALE GENOMIC DNA]</scope>
    <source>
        <strain evidence="2 3">JCM 14321</strain>
    </source>
</reference>
<evidence type="ECO:0000259" key="1">
    <source>
        <dbReference type="Pfam" id="PF00483"/>
    </source>
</evidence>
<accession>A0ABV5SM31</accession>
<feature type="domain" description="Nucleotidyl transferase" evidence="1">
    <location>
        <begin position="10"/>
        <end position="207"/>
    </location>
</feature>
<dbReference type="SUPFAM" id="SSF53448">
    <property type="entry name" value="Nucleotide-diphospho-sugar transferases"/>
    <property type="match status" value="1"/>
</dbReference>
<dbReference type="InterPro" id="IPR005835">
    <property type="entry name" value="NTP_transferase_dom"/>
</dbReference>
<dbReference type="EMBL" id="JBHMBL010000001">
    <property type="protein sequence ID" value="MFB9641396.1"/>
    <property type="molecule type" value="Genomic_DNA"/>
</dbReference>
<evidence type="ECO:0000313" key="3">
    <source>
        <dbReference type="Proteomes" id="UP001589667"/>
    </source>
</evidence>
<gene>
    <name evidence="2" type="ORF">ACFFQV_03730</name>
</gene>
<proteinExistence type="predicted"/>
<dbReference type="CDD" id="cd02524">
    <property type="entry name" value="G1P_cytidylyltransferase"/>
    <property type="match status" value="1"/>
</dbReference>
<evidence type="ECO:0000313" key="2">
    <source>
        <dbReference type="EMBL" id="MFB9641396.1"/>
    </source>
</evidence>
<dbReference type="Pfam" id="PF00483">
    <property type="entry name" value="NTP_transferase"/>
    <property type="match status" value="1"/>
</dbReference>
<comment type="caution">
    <text evidence="2">The sequence shown here is derived from an EMBL/GenBank/DDBJ whole genome shotgun (WGS) entry which is preliminary data.</text>
</comment>
<sequence length="279" mass="31498">MSIEDVPVFILAGGLGTRFREQTHLLPKPMIEVGGKPILWHIMDTYAGFGFRRFVVCAGYKAEVIKDYFLNYQKIHSDFTVDMRRRTVTFHSNGVEDWSVTVADTGATTMTGYRVHDATDRFLADCDTFALTYGDGLTDANLGAELAFHRAHGKIGTVLGIHPPSRFGELKAKNDAVTTFAEKRPLANSWISGGFFFLDRRFTSYLSSDPDLVLEESPMRSLVADHELMMYRHEGFWACMDTQRDRDQLDALANGPNPPWRPELQIQSDRPLRITVGAR</sequence>
<dbReference type="RefSeq" id="WP_157422997.1">
    <property type="nucleotide sequence ID" value="NZ_BAAANI010000006.1"/>
</dbReference>
<dbReference type="PANTHER" id="PTHR47183">
    <property type="entry name" value="GLUCOSE-1-PHOSPHATE CYTIDYLYLTRANSFERASE-RELATED"/>
    <property type="match status" value="1"/>
</dbReference>